<dbReference type="AlphaFoldDB" id="A0AAV5U7T9"/>
<gene>
    <name evidence="2" type="ORF">PENTCL1PPCAC_25130</name>
</gene>
<proteinExistence type="predicted"/>
<comment type="caution">
    <text evidence="2">The sequence shown here is derived from an EMBL/GenBank/DDBJ whole genome shotgun (WGS) entry which is preliminary data.</text>
</comment>
<evidence type="ECO:0000313" key="2">
    <source>
        <dbReference type="EMBL" id="GMT02956.1"/>
    </source>
</evidence>
<feature type="non-terminal residue" evidence="2">
    <location>
        <position position="1"/>
    </location>
</feature>
<dbReference type="EMBL" id="BTSX01000006">
    <property type="protein sequence ID" value="GMT02956.1"/>
    <property type="molecule type" value="Genomic_DNA"/>
</dbReference>
<protein>
    <submittedName>
        <fullName evidence="2">Uncharacterized protein</fullName>
    </submittedName>
</protein>
<organism evidence="2 3">
    <name type="scientific">Pristionchus entomophagus</name>
    <dbReference type="NCBI Taxonomy" id="358040"/>
    <lineage>
        <taxon>Eukaryota</taxon>
        <taxon>Metazoa</taxon>
        <taxon>Ecdysozoa</taxon>
        <taxon>Nematoda</taxon>
        <taxon>Chromadorea</taxon>
        <taxon>Rhabditida</taxon>
        <taxon>Rhabditina</taxon>
        <taxon>Diplogasteromorpha</taxon>
        <taxon>Diplogasteroidea</taxon>
        <taxon>Neodiplogasteridae</taxon>
        <taxon>Pristionchus</taxon>
    </lineage>
</organism>
<evidence type="ECO:0000256" key="1">
    <source>
        <dbReference type="SAM" id="MobiDB-lite"/>
    </source>
</evidence>
<keyword evidence="3" id="KW-1185">Reference proteome</keyword>
<feature type="compositionally biased region" description="Low complexity" evidence="1">
    <location>
        <begin position="49"/>
        <end position="65"/>
    </location>
</feature>
<feature type="compositionally biased region" description="Basic and acidic residues" evidence="1">
    <location>
        <begin position="35"/>
        <end position="46"/>
    </location>
</feature>
<name>A0AAV5U7T9_9BILA</name>
<accession>A0AAV5U7T9</accession>
<feature type="region of interest" description="Disordered" evidence="1">
    <location>
        <begin position="1"/>
        <end position="91"/>
    </location>
</feature>
<evidence type="ECO:0000313" key="3">
    <source>
        <dbReference type="Proteomes" id="UP001432027"/>
    </source>
</evidence>
<reference evidence="2" key="1">
    <citation type="submission" date="2023-10" db="EMBL/GenBank/DDBJ databases">
        <title>Genome assembly of Pristionchus species.</title>
        <authorList>
            <person name="Yoshida K."/>
            <person name="Sommer R.J."/>
        </authorList>
    </citation>
    <scope>NUCLEOTIDE SEQUENCE</scope>
    <source>
        <strain evidence="2">RS0144</strain>
    </source>
</reference>
<sequence>CLKFDLPHAHGKINGGGPFARSWTTSKHHKSSHRQAKERDRKEKESIASSNKSKQSKQSTVTQVKPIRTNTGSYKGRTRLADMNSTKVVEL</sequence>
<dbReference type="Proteomes" id="UP001432027">
    <property type="component" value="Unassembled WGS sequence"/>
</dbReference>